<accession>A0A2C5YI05</accession>
<gene>
    <name evidence="1" type="ORF">CDD80_7551</name>
</gene>
<organism evidence="1 2">
    <name type="scientific">Ophiocordyceps camponoti-rufipedis</name>
    <dbReference type="NCBI Taxonomy" id="2004952"/>
    <lineage>
        <taxon>Eukaryota</taxon>
        <taxon>Fungi</taxon>
        <taxon>Dikarya</taxon>
        <taxon>Ascomycota</taxon>
        <taxon>Pezizomycotina</taxon>
        <taxon>Sordariomycetes</taxon>
        <taxon>Hypocreomycetidae</taxon>
        <taxon>Hypocreales</taxon>
        <taxon>Ophiocordycipitaceae</taxon>
        <taxon>Ophiocordyceps</taxon>
    </lineage>
</organism>
<dbReference type="EMBL" id="NJES01000975">
    <property type="protein sequence ID" value="PHH68387.1"/>
    <property type="molecule type" value="Genomic_DNA"/>
</dbReference>
<proteinExistence type="predicted"/>
<keyword evidence="2" id="KW-1185">Reference proteome</keyword>
<comment type="caution">
    <text evidence="1">The sequence shown here is derived from an EMBL/GenBank/DDBJ whole genome shotgun (WGS) entry which is preliminary data.</text>
</comment>
<dbReference type="Proteomes" id="UP000226431">
    <property type="component" value="Unassembled WGS sequence"/>
</dbReference>
<sequence>MAAFVEVKLLSLGRFLLRRDVLNRLLALSRRVITRPLLALNVTSIDVVKAGDALNGLQAGDAVVEGVQTVDEAEDEVVLRVDVEDGARDDGAEGEPVGCVRGGGCAYEDDGLDEAVGFSGGEFLEAGVYGGGAEGVPYQGDGTFALDLVDEGVG</sequence>
<dbReference type="AlphaFoldDB" id="A0A2C5YI05"/>
<protein>
    <submittedName>
        <fullName evidence="1">Uncharacterized protein</fullName>
    </submittedName>
</protein>
<evidence type="ECO:0000313" key="1">
    <source>
        <dbReference type="EMBL" id="PHH68387.1"/>
    </source>
</evidence>
<name>A0A2C5YI05_9HYPO</name>
<evidence type="ECO:0000313" key="2">
    <source>
        <dbReference type="Proteomes" id="UP000226431"/>
    </source>
</evidence>
<reference evidence="1 2" key="1">
    <citation type="submission" date="2017-06" db="EMBL/GenBank/DDBJ databases">
        <title>Ant-infecting Ophiocordyceps genomes reveal a high diversity of potential behavioral manipulation genes and a possible major role for enterotoxins.</title>
        <authorList>
            <person name="De Bekker C."/>
            <person name="Evans H.C."/>
            <person name="Brachmann A."/>
            <person name="Hughes D.P."/>
        </authorList>
    </citation>
    <scope>NUCLEOTIDE SEQUENCE [LARGE SCALE GENOMIC DNA]</scope>
    <source>
        <strain evidence="1 2">Map16</strain>
    </source>
</reference>